<dbReference type="OrthoDB" id="3069387at2759"/>
<reference evidence="2 3" key="1">
    <citation type="journal article" date="2019" name="Nat. Ecol. Evol.">
        <title>Megaphylogeny resolves global patterns of mushroom evolution.</title>
        <authorList>
            <person name="Varga T."/>
            <person name="Krizsan K."/>
            <person name="Foldi C."/>
            <person name="Dima B."/>
            <person name="Sanchez-Garcia M."/>
            <person name="Sanchez-Ramirez S."/>
            <person name="Szollosi G.J."/>
            <person name="Szarkandi J.G."/>
            <person name="Papp V."/>
            <person name="Albert L."/>
            <person name="Andreopoulos W."/>
            <person name="Angelini C."/>
            <person name="Antonin V."/>
            <person name="Barry K.W."/>
            <person name="Bougher N.L."/>
            <person name="Buchanan P."/>
            <person name="Buyck B."/>
            <person name="Bense V."/>
            <person name="Catcheside P."/>
            <person name="Chovatia M."/>
            <person name="Cooper J."/>
            <person name="Damon W."/>
            <person name="Desjardin D."/>
            <person name="Finy P."/>
            <person name="Geml J."/>
            <person name="Haridas S."/>
            <person name="Hughes K."/>
            <person name="Justo A."/>
            <person name="Karasinski D."/>
            <person name="Kautmanova I."/>
            <person name="Kiss B."/>
            <person name="Kocsube S."/>
            <person name="Kotiranta H."/>
            <person name="LaButti K.M."/>
            <person name="Lechner B.E."/>
            <person name="Liimatainen K."/>
            <person name="Lipzen A."/>
            <person name="Lukacs Z."/>
            <person name="Mihaltcheva S."/>
            <person name="Morgado L.N."/>
            <person name="Niskanen T."/>
            <person name="Noordeloos M.E."/>
            <person name="Ohm R.A."/>
            <person name="Ortiz-Santana B."/>
            <person name="Ovrebo C."/>
            <person name="Racz N."/>
            <person name="Riley R."/>
            <person name="Savchenko A."/>
            <person name="Shiryaev A."/>
            <person name="Soop K."/>
            <person name="Spirin V."/>
            <person name="Szebenyi C."/>
            <person name="Tomsovsky M."/>
            <person name="Tulloss R.E."/>
            <person name="Uehling J."/>
            <person name="Grigoriev I.V."/>
            <person name="Vagvolgyi C."/>
            <person name="Papp T."/>
            <person name="Martin F.M."/>
            <person name="Miettinen O."/>
            <person name="Hibbett D.S."/>
            <person name="Nagy L.G."/>
        </authorList>
    </citation>
    <scope>NUCLEOTIDE SEQUENCE [LARGE SCALE GENOMIC DNA]</scope>
    <source>
        <strain evidence="2 3">CBS 962.96</strain>
    </source>
</reference>
<sequence length="201" mass="22766">MSYAAGELRYHLKNISKLTITDFYKLTAYEAEEEPGEGVKCPVKWLRNSSRRVYHHGGVDVAARVYDENKPFQSALLPKVLRVLVDQPVSSKLEKRVLDSMRQDKRVPRPLLALLCTCIYNVLAEIQSGSNANFSSKNCLNEYQGVLKTMEDLDKVEPDYLKKLEKHIYHQAWASGSDGIQVQQYDAAKIKAAVGDIPTYD</sequence>
<protein>
    <recommendedName>
        <fullName evidence="1">DUF6532 domain-containing protein</fullName>
    </recommendedName>
</protein>
<gene>
    <name evidence="2" type="ORF">K435DRAFT_876367</name>
</gene>
<feature type="domain" description="DUF6532" evidence="1">
    <location>
        <begin position="5"/>
        <end position="153"/>
    </location>
</feature>
<dbReference type="EMBL" id="ML180151">
    <property type="protein sequence ID" value="THU78688.1"/>
    <property type="molecule type" value="Genomic_DNA"/>
</dbReference>
<proteinExistence type="predicted"/>
<evidence type="ECO:0000313" key="3">
    <source>
        <dbReference type="Proteomes" id="UP000297245"/>
    </source>
</evidence>
<accession>A0A4S8KTD8</accession>
<keyword evidence="3" id="KW-1185">Reference proteome</keyword>
<name>A0A4S8KTD8_DENBC</name>
<dbReference type="AlphaFoldDB" id="A0A4S8KTD8"/>
<dbReference type="Proteomes" id="UP000297245">
    <property type="component" value="Unassembled WGS sequence"/>
</dbReference>
<evidence type="ECO:0000259" key="1">
    <source>
        <dbReference type="Pfam" id="PF20149"/>
    </source>
</evidence>
<dbReference type="Pfam" id="PF20149">
    <property type="entry name" value="DUF6532"/>
    <property type="match status" value="1"/>
</dbReference>
<evidence type="ECO:0000313" key="2">
    <source>
        <dbReference type="EMBL" id="THU78688.1"/>
    </source>
</evidence>
<dbReference type="InterPro" id="IPR045341">
    <property type="entry name" value="DUF6532"/>
</dbReference>
<organism evidence="2 3">
    <name type="scientific">Dendrothele bispora (strain CBS 962.96)</name>
    <dbReference type="NCBI Taxonomy" id="1314807"/>
    <lineage>
        <taxon>Eukaryota</taxon>
        <taxon>Fungi</taxon>
        <taxon>Dikarya</taxon>
        <taxon>Basidiomycota</taxon>
        <taxon>Agaricomycotina</taxon>
        <taxon>Agaricomycetes</taxon>
        <taxon>Agaricomycetidae</taxon>
        <taxon>Agaricales</taxon>
        <taxon>Agaricales incertae sedis</taxon>
        <taxon>Dendrothele</taxon>
    </lineage>
</organism>